<dbReference type="InterPro" id="IPR003673">
    <property type="entry name" value="CoA-Trfase_fam_III"/>
</dbReference>
<dbReference type="InterPro" id="IPR050483">
    <property type="entry name" value="CoA-transferase_III_domain"/>
</dbReference>
<dbReference type="PANTHER" id="PTHR48207">
    <property type="entry name" value="SUCCINATE--HYDROXYMETHYLGLUTARATE COA-TRANSFERASE"/>
    <property type="match status" value="1"/>
</dbReference>
<proteinExistence type="predicted"/>
<keyword evidence="1 2" id="KW-0808">Transferase</keyword>
<dbReference type="Proteomes" id="UP000445000">
    <property type="component" value="Unassembled WGS sequence"/>
</dbReference>
<gene>
    <name evidence="2" type="ORF">GCM10011487_23940</name>
</gene>
<dbReference type="GO" id="GO:0008410">
    <property type="term" value="F:CoA-transferase activity"/>
    <property type="evidence" value="ECO:0007669"/>
    <property type="project" value="TreeGrafter"/>
</dbReference>
<keyword evidence="3" id="KW-1185">Reference proteome</keyword>
<evidence type="ECO:0000313" key="3">
    <source>
        <dbReference type="Proteomes" id="UP000445000"/>
    </source>
</evidence>
<comment type="caution">
    <text evidence="2">The sequence shown here is derived from an EMBL/GenBank/DDBJ whole genome shotgun (WGS) entry which is preliminary data.</text>
</comment>
<dbReference type="InterPro" id="IPR023606">
    <property type="entry name" value="CoA-Trfase_III_dom_1_sf"/>
</dbReference>
<dbReference type="Gene3D" id="3.40.50.10540">
    <property type="entry name" value="Crotonobetainyl-coa:carnitine coa-transferase, domain 1"/>
    <property type="match status" value="1"/>
</dbReference>
<dbReference type="Pfam" id="PF02515">
    <property type="entry name" value="CoA_transf_3"/>
    <property type="match status" value="1"/>
</dbReference>
<dbReference type="EMBL" id="BLJN01000002">
    <property type="protein sequence ID" value="GFE80394.1"/>
    <property type="molecule type" value="Genomic_DNA"/>
</dbReference>
<sequence length="400" mass="42848">MTAVLSGIRVIDITNVLAGPFCSYQLALSGAEVIKVEVPGAGDLARQLGADLELSQQLMGASFIAQNGGKKSMTLNLKLEGGKEIFRRLVRSADVLVENFRPGVMDRLGLGYNALAGINPKLVYCAISGFGQEGPMREAPAYDQIVQGMSGVMSITGDRHNAPYRVGYPVSDSIGGLTAAFAISSALVGRERTGEGRFIDVSMLDSTIATMGWIVSNYLIAGLEPEPIGNDNFTAAPSGTFRTGAGLLNIAANTDDQFASLAKLIERPDLVGDPRFLTRESRKRNREVLTLLIETELRQQPAVYWEDQLNKAGVPAGRVLSVPQALDLPQIAHRQLIRKVSNVAGVGKEVSVVQGGYRYSDADAPSDLRPPTLGQHTEAMLRDLGYGSEEIESFRAVGAI</sequence>
<name>A0A829YAL9_9GAMM</name>
<dbReference type="InterPro" id="IPR044855">
    <property type="entry name" value="CoA-Trfase_III_dom3_sf"/>
</dbReference>
<dbReference type="RefSeq" id="WP_161812082.1">
    <property type="nucleotide sequence ID" value="NZ_BLJN01000002.1"/>
</dbReference>
<dbReference type="SUPFAM" id="SSF89796">
    <property type="entry name" value="CoA-transferase family III (CaiB/BaiF)"/>
    <property type="match status" value="1"/>
</dbReference>
<protein>
    <submittedName>
        <fullName evidence="2">CoA transferase</fullName>
    </submittedName>
</protein>
<dbReference type="PANTHER" id="PTHR48207:SF3">
    <property type="entry name" value="SUCCINATE--HYDROXYMETHYLGLUTARATE COA-TRANSFERASE"/>
    <property type="match status" value="1"/>
</dbReference>
<reference evidence="3" key="1">
    <citation type="submission" date="2020-01" db="EMBL/GenBank/DDBJ databases">
        <title>'Steroidobacter agaridevorans' sp. nov., agar-degrading bacteria isolated from rhizosphere soils.</title>
        <authorList>
            <person name="Ikenaga M."/>
            <person name="Kataoka M."/>
            <person name="Murouchi A."/>
            <person name="Katsuragi S."/>
            <person name="Sakai M."/>
        </authorList>
    </citation>
    <scope>NUCLEOTIDE SEQUENCE [LARGE SCALE GENOMIC DNA]</scope>
    <source>
        <strain evidence="3">YU21-B</strain>
    </source>
</reference>
<organism evidence="2 3">
    <name type="scientific">Steroidobacter agaridevorans</name>
    <dbReference type="NCBI Taxonomy" id="2695856"/>
    <lineage>
        <taxon>Bacteria</taxon>
        <taxon>Pseudomonadati</taxon>
        <taxon>Pseudomonadota</taxon>
        <taxon>Gammaproteobacteria</taxon>
        <taxon>Steroidobacterales</taxon>
        <taxon>Steroidobacteraceae</taxon>
        <taxon>Steroidobacter</taxon>
    </lineage>
</organism>
<evidence type="ECO:0000313" key="2">
    <source>
        <dbReference type="EMBL" id="GFE80394.1"/>
    </source>
</evidence>
<dbReference type="Gene3D" id="3.30.1540.10">
    <property type="entry name" value="formyl-coa transferase, domain 3"/>
    <property type="match status" value="1"/>
</dbReference>
<evidence type="ECO:0000256" key="1">
    <source>
        <dbReference type="ARBA" id="ARBA00022679"/>
    </source>
</evidence>
<accession>A0A829YAL9</accession>
<dbReference type="AlphaFoldDB" id="A0A829YAL9"/>